<sequence length="87" mass="9748">MRLRGRITARCPEQQVPSRSAVSIVSDILNGPVHPGSEVTNSHAPRRGETTQDICTKPDLFLTRAVWSRPQYFVLDLRQNCSRSAKS</sequence>
<evidence type="ECO:0000313" key="1">
    <source>
        <dbReference type="EMBL" id="KAJ8004550.1"/>
    </source>
</evidence>
<protein>
    <submittedName>
        <fullName evidence="1">Uncharacterized protein</fullName>
    </submittedName>
</protein>
<accession>A0ACC2GM55</accession>
<comment type="caution">
    <text evidence="1">The sequence shown here is derived from an EMBL/GenBank/DDBJ whole genome shotgun (WGS) entry which is preliminary data.</text>
</comment>
<name>A0ACC2GM55_DALPE</name>
<evidence type="ECO:0000313" key="2">
    <source>
        <dbReference type="Proteomes" id="UP001157502"/>
    </source>
</evidence>
<organism evidence="1 2">
    <name type="scientific">Dallia pectoralis</name>
    <name type="common">Alaska blackfish</name>
    <dbReference type="NCBI Taxonomy" id="75939"/>
    <lineage>
        <taxon>Eukaryota</taxon>
        <taxon>Metazoa</taxon>
        <taxon>Chordata</taxon>
        <taxon>Craniata</taxon>
        <taxon>Vertebrata</taxon>
        <taxon>Euteleostomi</taxon>
        <taxon>Actinopterygii</taxon>
        <taxon>Neopterygii</taxon>
        <taxon>Teleostei</taxon>
        <taxon>Protacanthopterygii</taxon>
        <taxon>Esociformes</taxon>
        <taxon>Umbridae</taxon>
        <taxon>Dallia</taxon>
    </lineage>
</organism>
<dbReference type="Proteomes" id="UP001157502">
    <property type="component" value="Chromosome 11"/>
</dbReference>
<reference evidence="1" key="1">
    <citation type="submission" date="2021-05" db="EMBL/GenBank/DDBJ databases">
        <authorList>
            <person name="Pan Q."/>
            <person name="Jouanno E."/>
            <person name="Zahm M."/>
            <person name="Klopp C."/>
            <person name="Cabau C."/>
            <person name="Louis A."/>
            <person name="Berthelot C."/>
            <person name="Parey E."/>
            <person name="Roest Crollius H."/>
            <person name="Montfort J."/>
            <person name="Robinson-Rechavi M."/>
            <person name="Bouchez O."/>
            <person name="Lampietro C."/>
            <person name="Lopez Roques C."/>
            <person name="Donnadieu C."/>
            <person name="Postlethwait J."/>
            <person name="Bobe J."/>
            <person name="Dillon D."/>
            <person name="Chandos A."/>
            <person name="von Hippel F."/>
            <person name="Guiguen Y."/>
        </authorList>
    </citation>
    <scope>NUCLEOTIDE SEQUENCE</scope>
    <source>
        <strain evidence="1">YG-Jan2019</strain>
    </source>
</reference>
<gene>
    <name evidence="1" type="ORF">DPEC_G00137440</name>
</gene>
<dbReference type="EMBL" id="CM055738">
    <property type="protein sequence ID" value="KAJ8004550.1"/>
    <property type="molecule type" value="Genomic_DNA"/>
</dbReference>
<keyword evidence="2" id="KW-1185">Reference proteome</keyword>
<proteinExistence type="predicted"/>